<accession>A0A7M1T0G3</accession>
<evidence type="ECO:0000313" key="3">
    <source>
        <dbReference type="Proteomes" id="UP000593758"/>
    </source>
</evidence>
<dbReference type="KEGG" id="halt:IM660_12030"/>
<name>A0A7M1T0G3_9MICO</name>
<organism evidence="2 3">
    <name type="scientific">Ruania alkalisoli</name>
    <dbReference type="NCBI Taxonomy" id="2779775"/>
    <lineage>
        <taxon>Bacteria</taxon>
        <taxon>Bacillati</taxon>
        <taxon>Actinomycetota</taxon>
        <taxon>Actinomycetes</taxon>
        <taxon>Micrococcales</taxon>
        <taxon>Ruaniaceae</taxon>
        <taxon>Ruania</taxon>
    </lineage>
</organism>
<dbReference type="AlphaFoldDB" id="A0A7M1T0G3"/>
<proteinExistence type="predicted"/>
<keyword evidence="1" id="KW-0812">Transmembrane</keyword>
<protein>
    <submittedName>
        <fullName evidence="2">Uncharacterized protein</fullName>
    </submittedName>
</protein>
<reference evidence="2 3" key="1">
    <citation type="submission" date="2020-10" db="EMBL/GenBank/DDBJ databases">
        <title>Haloactinobacterium sp. RN3S43, a bacterium isolated from saline soil.</title>
        <authorList>
            <person name="Sun J.-Q."/>
        </authorList>
    </citation>
    <scope>NUCLEOTIDE SEQUENCE [LARGE SCALE GENOMIC DNA]</scope>
    <source>
        <strain evidence="2 3">RN3S43</strain>
    </source>
</reference>
<dbReference type="Proteomes" id="UP000593758">
    <property type="component" value="Chromosome"/>
</dbReference>
<dbReference type="EMBL" id="CP063169">
    <property type="protein sequence ID" value="QOR72747.1"/>
    <property type="molecule type" value="Genomic_DNA"/>
</dbReference>
<evidence type="ECO:0000256" key="1">
    <source>
        <dbReference type="SAM" id="Phobius"/>
    </source>
</evidence>
<keyword evidence="1" id="KW-0472">Membrane</keyword>
<feature type="transmembrane region" description="Helical" evidence="1">
    <location>
        <begin position="37"/>
        <end position="56"/>
    </location>
</feature>
<gene>
    <name evidence="2" type="ORF">IM660_12030</name>
</gene>
<sequence>MKKPVLAVLGVIAVLIGAVWAGQGIGLLPGSSMTGDPTWLVIGSIALAVGVVLVILSTRGRSWRNPNGPPGQH</sequence>
<evidence type="ECO:0000313" key="2">
    <source>
        <dbReference type="EMBL" id="QOR72747.1"/>
    </source>
</evidence>
<keyword evidence="3" id="KW-1185">Reference proteome</keyword>
<keyword evidence="1" id="KW-1133">Transmembrane helix</keyword>